<organism evidence="2 3">
    <name type="scientific">Polarella glacialis</name>
    <name type="common">Dinoflagellate</name>
    <dbReference type="NCBI Taxonomy" id="89957"/>
    <lineage>
        <taxon>Eukaryota</taxon>
        <taxon>Sar</taxon>
        <taxon>Alveolata</taxon>
        <taxon>Dinophyceae</taxon>
        <taxon>Suessiales</taxon>
        <taxon>Suessiaceae</taxon>
        <taxon>Polarella</taxon>
    </lineage>
</organism>
<proteinExistence type="predicted"/>
<evidence type="ECO:0000256" key="1">
    <source>
        <dbReference type="SAM" id="Phobius"/>
    </source>
</evidence>
<reference evidence="2" key="1">
    <citation type="submission" date="2021-02" db="EMBL/GenBank/DDBJ databases">
        <authorList>
            <person name="Dougan E. K."/>
            <person name="Rhodes N."/>
            <person name="Thang M."/>
            <person name="Chan C."/>
        </authorList>
    </citation>
    <scope>NUCLEOTIDE SEQUENCE</scope>
</reference>
<keyword evidence="1" id="KW-0472">Membrane</keyword>
<comment type="caution">
    <text evidence="2">The sequence shown here is derived from an EMBL/GenBank/DDBJ whole genome shotgun (WGS) entry which is preliminary data.</text>
</comment>
<keyword evidence="3" id="KW-1185">Reference proteome</keyword>
<feature type="non-terminal residue" evidence="2">
    <location>
        <position position="1"/>
    </location>
</feature>
<sequence length="114" mass="12662">VTGMFFTHVQNGTDWKQPEGPRWVLFVVSVVVAIVAVVVAVVVVTTSKQLPSSAANNRQAKQLLKASSLTRCFISYQEALNMTYGKTRDYNRKHPFATMHIIFICALVNTCLST</sequence>
<dbReference type="Proteomes" id="UP000654075">
    <property type="component" value="Unassembled WGS sequence"/>
</dbReference>
<evidence type="ECO:0000313" key="2">
    <source>
        <dbReference type="EMBL" id="CAE8592343.1"/>
    </source>
</evidence>
<accession>A0A813DWS0</accession>
<protein>
    <submittedName>
        <fullName evidence="2">Uncharacterized protein</fullName>
    </submittedName>
</protein>
<dbReference type="AlphaFoldDB" id="A0A813DWS0"/>
<keyword evidence="1" id="KW-1133">Transmembrane helix</keyword>
<keyword evidence="1" id="KW-0812">Transmembrane</keyword>
<feature type="transmembrane region" description="Helical" evidence="1">
    <location>
        <begin position="23"/>
        <end position="44"/>
    </location>
</feature>
<name>A0A813DWS0_POLGL</name>
<dbReference type="EMBL" id="CAJNNV010005617">
    <property type="protein sequence ID" value="CAE8592343.1"/>
    <property type="molecule type" value="Genomic_DNA"/>
</dbReference>
<gene>
    <name evidence="2" type="ORF">PGLA1383_LOCUS10998</name>
</gene>
<evidence type="ECO:0000313" key="3">
    <source>
        <dbReference type="Proteomes" id="UP000654075"/>
    </source>
</evidence>